<proteinExistence type="predicted"/>
<keyword evidence="2" id="KW-1185">Reference proteome</keyword>
<name>A0A2G8SLZ5_9APHY</name>
<sequence length="106" mass="12120">MSIFSKEDGFSTNLPNVPRAASRCVIIGKHVVPPICRAEGVCRGVIALIKDENEIVVKWTIKWLINDEEEQCRCAKWVPREFRKKRCVPYRYAHDIAPANVHADTD</sequence>
<gene>
    <name evidence="1" type="ORF">GSI_03377</name>
</gene>
<reference evidence="1 2" key="1">
    <citation type="journal article" date="2015" name="Sci. Rep.">
        <title>Chromosome-level genome map provides insights into diverse defense mechanisms in the medicinal fungus Ganoderma sinense.</title>
        <authorList>
            <person name="Zhu Y."/>
            <person name="Xu J."/>
            <person name="Sun C."/>
            <person name="Zhou S."/>
            <person name="Xu H."/>
            <person name="Nelson D.R."/>
            <person name="Qian J."/>
            <person name="Song J."/>
            <person name="Luo H."/>
            <person name="Xiang L."/>
            <person name="Li Y."/>
            <person name="Xu Z."/>
            <person name="Ji A."/>
            <person name="Wang L."/>
            <person name="Lu S."/>
            <person name="Hayward A."/>
            <person name="Sun W."/>
            <person name="Li X."/>
            <person name="Schwartz D.C."/>
            <person name="Wang Y."/>
            <person name="Chen S."/>
        </authorList>
    </citation>
    <scope>NUCLEOTIDE SEQUENCE [LARGE SCALE GENOMIC DNA]</scope>
    <source>
        <strain evidence="1 2">ZZ0214-1</strain>
    </source>
</reference>
<comment type="caution">
    <text evidence="1">The sequence shown here is derived from an EMBL/GenBank/DDBJ whole genome shotgun (WGS) entry which is preliminary data.</text>
</comment>
<accession>A0A2G8SLZ5</accession>
<dbReference type="OrthoDB" id="3851628at2759"/>
<protein>
    <submittedName>
        <fullName evidence="1">Uncharacterized protein</fullName>
    </submittedName>
</protein>
<dbReference type="Proteomes" id="UP000230002">
    <property type="component" value="Unassembled WGS sequence"/>
</dbReference>
<dbReference type="AlphaFoldDB" id="A0A2G8SLZ5"/>
<dbReference type="EMBL" id="AYKW01000005">
    <property type="protein sequence ID" value="PIL34598.1"/>
    <property type="molecule type" value="Genomic_DNA"/>
</dbReference>
<dbReference type="STRING" id="1077348.A0A2G8SLZ5"/>
<organism evidence="1 2">
    <name type="scientific">Ganoderma sinense ZZ0214-1</name>
    <dbReference type="NCBI Taxonomy" id="1077348"/>
    <lineage>
        <taxon>Eukaryota</taxon>
        <taxon>Fungi</taxon>
        <taxon>Dikarya</taxon>
        <taxon>Basidiomycota</taxon>
        <taxon>Agaricomycotina</taxon>
        <taxon>Agaricomycetes</taxon>
        <taxon>Polyporales</taxon>
        <taxon>Polyporaceae</taxon>
        <taxon>Ganoderma</taxon>
    </lineage>
</organism>
<evidence type="ECO:0000313" key="2">
    <source>
        <dbReference type="Proteomes" id="UP000230002"/>
    </source>
</evidence>
<evidence type="ECO:0000313" key="1">
    <source>
        <dbReference type="EMBL" id="PIL34598.1"/>
    </source>
</evidence>